<sequence>MVILEVLKIKYNNILVYFSLLLIFILSLSFVSANEDNSTISDEIISNSFDNVYRINHNEIYVNTTNSGYGNGSYDAPYSNLKEAIQQSEDNSIIIMMDGKYSGVLNTALTINKNLTIQSLSGNVTIDGQNKYGFFNILNSNSLTINNINFINGYCDVNSRYNALIVNDGDLTLNNISFTKMNTFMSVIFNYNNLKIDNTHFNNIYSSALAQIIINLGNARISNSNLPYRSVERGISTTVYNYDSIRIINSTVGELMSNDDYDDKGPAFNVSIENSKIYHMEQLNGVLNALNVNFTNGLRIYDSDVNFNKVIIFDPDRFSNPFFIHNSTLIAVSSIFYRGINSFSSKINVTYSVILDEITGNGGVSEVYAPFNWWGSNSGPKIKYAITSADYWIVMTFENKNSPIPIGTSNPFTVSLNKYTNGNTIYKLDNVDLLPSRVAEFEAQNGKFQNSSVILSEGFFDNYLLNNTEESLVYAIIDSQRLRLVIGTGLTDYEWYVSPTKGNNGYGDGSYESPYQTLEFTIAKALNGNTIYLLNGTYSYGFNSNLEINRNLTIIGLESVVMSRDNGRNIFKIQSWGSLLIKNVTFTVMSQDFENPLFVVNKGKLAIENSTFTNIGASSIIDGSGVVKINSSSFYNNKGAIITGNAKCYVDNIIVESTSRFYTNQIYINYNYLFPLDGTIEIYNSIFRKNTVGMIYLHPSVVLSASLEDILPFSSYAYVENSSFIENTFKFNSQVYYSNTYGFYIYESHGSFGGFINNSTFINNYGPIGHVNFINSSVFIGNDLASINALEVNNSYFERNSNIIKEGNAYKGDGLVNANTVINTTFISNRAAYGGALYNPKVVHYSVFVNNTAAYEGNDIFSYSGDVDYSSNWWGENQKPNSKKVYIFLGNLKLDDWIIMSLVNVTKDSVKVGLNSLIDLNEKVSELNYTINQRPVFLSCVNGIIQPLNSTLKNNILYANVTGDESSNDINVFARIDNQILDLTLHNTSTKVIMENKVFYGGNNKYGFNLINVNSYKLSNQTLTVEIIKPNKEIETFDLVSDENGYCEFNFYYPVGLYTVNVYYNGNGYFEASNNTASINVLHSQTYLVTHNKTYYGKNNDFNAVLTDVNGFGIINRTLHFKITDSKGGVRNIDGVTNEFGRSDLILSLDVGQYIIETTFDGDSWYLSSKSKAYISIRPVNSTIDVPNVVFYGIGNVYNITLIDEHGTRIIGENINVVITQGNLSDKFDLKTNDYGIAQLTINYLPGVYDIKATYAGDDIYGPAEASGVITVEKVISMISGFYHVTIPINGIYEAVLTDMYGRYIPNQTITMNIYQGKLIRTLTQVSDANGLATFVISENEGSYLATLDYAGNVWYEDSTAAATIIVNNNTVIEQVSMNASDLVQYYGENKFFVISFNDPNAFSQYGKTITATISSSKGVETYKLVTDAFGQARLQIKLDPGFYNITYSYANKYYGIFAENSNNIIVYEMPTSIYASDVIMKVGDIKHLEIHLKDVNNNPLKNMLINIDINGSKFNSTTNNDGIARLLINNGVGNYLASFSMTNTNYLTSKSSARILVVDSDKTLTSITSEDKTLFDNESVEFVVILKDMLDNPISGANILINISTVNGNPVDVYQINTNNLGEAVFNFKLNYGDYLIKSSYSGSQIYLESFNMNYINVLPSENLTKTVIRGYFEENNTYKIILIDENANLLSDKQVIFKINNNSYSKLTDVNGEAFINLGYAAGVYNIQATFIGDDLYEKSEILDSTVISGNGTYLFVFDLVKYYKNGTQFYAQLLNSLGLPLSDKLIVISINNTNYTNKTDNDGWVCLKIDLNPGFYNAVTYYLPENMSESAVKSSSITVLPTILGHDLIKYYRDSNQFKAQLLKGDGSPIINTNVSMNLSGVFYKVCSDEEGFALLNINSEPGTYNLTVQNPYDGLLMSYKITVLPYSQLKNSHFEGALINDTYVLSLLDDSDEGISDVDVFVKVNDKNYTVRTDDNGCVFINLGSGTGIYEIESKFYGNPAFKESSFNDTVIISGSLTHLFANDVVKYYKNGTQFNALLVDALGNPLSGKKINITINGCDYNRVTDSNGLITFAINLDPGVYTISCAYYGETSLEDSFAVAKVTVLSVTYGNDLVKYYRNASQFYVKVIDGTGSPIVGKNVTMNINGVFYNRLTNSDGIAKLNINLEPGKYILTAYNPYGNFAESFTITVLPTIMGADIVKYYKNATQYCVQLLDDEGNPLTNEDVTMNINGVFYTRKTNDLGIAKLNINLNPGEYILTAYHPSGLACSNKITVLPILKADDLEMKYKDGSQFKVLLLDGAGLPSAYKSVTFNINGVFYSRSTDANGFAYLNINLMPGKYIISSSYGDCTIANTISIN</sequence>
<evidence type="ECO:0000256" key="1">
    <source>
        <dbReference type="SAM" id="Phobius"/>
    </source>
</evidence>
<dbReference type="InterPro" id="IPR011050">
    <property type="entry name" value="Pectin_lyase_fold/virulence"/>
</dbReference>
<feature type="transmembrane region" description="Helical" evidence="1">
    <location>
        <begin position="12"/>
        <end position="31"/>
    </location>
</feature>
<evidence type="ECO:0000313" key="2">
    <source>
        <dbReference type="EMBL" id="MBE6506276.1"/>
    </source>
</evidence>
<keyword evidence="1" id="KW-0472">Membrane</keyword>
<gene>
    <name evidence="2" type="ORF">E7Z73_11210</name>
</gene>
<dbReference type="SUPFAM" id="SSF51126">
    <property type="entry name" value="Pectin lyase-like"/>
    <property type="match status" value="2"/>
</dbReference>
<dbReference type="RefSeq" id="WP_303737945.1">
    <property type="nucleotide sequence ID" value="NZ_SUTE01000107.1"/>
</dbReference>
<dbReference type="Gene3D" id="2.60.40.10">
    <property type="entry name" value="Immunoglobulins"/>
    <property type="match status" value="2"/>
</dbReference>
<comment type="caution">
    <text evidence="2">The sequence shown here is derived from an EMBL/GenBank/DDBJ whole genome shotgun (WGS) entry which is preliminary data.</text>
</comment>
<dbReference type="InterPro" id="IPR013783">
    <property type="entry name" value="Ig-like_fold"/>
</dbReference>
<organism evidence="2 3">
    <name type="scientific">Methanobrevibacter millerae</name>
    <dbReference type="NCBI Taxonomy" id="230361"/>
    <lineage>
        <taxon>Archaea</taxon>
        <taxon>Methanobacteriati</taxon>
        <taxon>Methanobacteriota</taxon>
        <taxon>Methanomada group</taxon>
        <taxon>Methanobacteria</taxon>
        <taxon>Methanobacteriales</taxon>
        <taxon>Methanobacteriaceae</taxon>
        <taxon>Methanobrevibacter</taxon>
    </lineage>
</organism>
<dbReference type="Gene3D" id="2.160.20.10">
    <property type="entry name" value="Single-stranded right-handed beta-helix, Pectin lyase-like"/>
    <property type="match status" value="1"/>
</dbReference>
<protein>
    <submittedName>
        <fullName evidence="2">Ig-like domain repeat protein</fullName>
    </submittedName>
</protein>
<dbReference type="Proteomes" id="UP000762703">
    <property type="component" value="Unassembled WGS sequence"/>
</dbReference>
<name>A0A8T3VJL4_9EURY</name>
<dbReference type="InterPro" id="IPR012334">
    <property type="entry name" value="Pectin_lyas_fold"/>
</dbReference>
<evidence type="ECO:0000313" key="3">
    <source>
        <dbReference type="Proteomes" id="UP000762703"/>
    </source>
</evidence>
<dbReference type="EMBL" id="SUTE01000107">
    <property type="protein sequence ID" value="MBE6506276.1"/>
    <property type="molecule type" value="Genomic_DNA"/>
</dbReference>
<accession>A0A8T3VJL4</accession>
<reference evidence="2" key="1">
    <citation type="submission" date="2019-04" db="EMBL/GenBank/DDBJ databases">
        <title>Evolution of Biomass-Degrading Anaerobic Consortia Revealed by Metagenomics.</title>
        <authorList>
            <person name="Peng X."/>
        </authorList>
    </citation>
    <scope>NUCLEOTIDE SEQUENCE</scope>
    <source>
        <strain evidence="2">SIG12</strain>
    </source>
</reference>
<keyword evidence="1" id="KW-1133">Transmembrane helix</keyword>
<keyword evidence="1" id="KW-0812">Transmembrane</keyword>
<proteinExistence type="predicted"/>